<dbReference type="EMBL" id="JACRIW010000012">
    <property type="protein sequence ID" value="MBI5168108.1"/>
    <property type="molecule type" value="Genomic_DNA"/>
</dbReference>
<sequence>MFHSPKPHLARLFTVAVLALATVVAVPASAKEWVPGKYLDQAMSRVMESVRKVTDKTQYGLDDQSSCFIGAYLEEGKQVGAATIPLTGGTEYAFIGGGDDDVQDMDLYLLDADGDVVAKDDAKDSNPVVVFTPKEDGKYKVVMKLVDGKARGSFVAYALLRKGGYDVPAKNLKAAWERLLGMCEKINDKLGWAAFHDGDNELCVIGSIMKEGETLTQGGIDLEDRPYAFVGAADGQANDIDITVTDGDNEVLAKDTENDAIPLVLYTKGGTVKLKLSDVKSNGATLCMAAVVKLKSK</sequence>
<evidence type="ECO:0000256" key="1">
    <source>
        <dbReference type="SAM" id="SignalP"/>
    </source>
</evidence>
<protein>
    <submittedName>
        <fullName evidence="2">Pre-peptidase C-terminal domain-containing protein</fullName>
    </submittedName>
</protein>
<evidence type="ECO:0000313" key="2">
    <source>
        <dbReference type="EMBL" id="MBI5168108.1"/>
    </source>
</evidence>
<accession>A0A933SAB3</accession>
<name>A0A933SAB3_UNCEI</name>
<keyword evidence="1" id="KW-0732">Signal</keyword>
<dbReference type="Proteomes" id="UP000696931">
    <property type="component" value="Unassembled WGS sequence"/>
</dbReference>
<comment type="caution">
    <text evidence="2">The sequence shown here is derived from an EMBL/GenBank/DDBJ whole genome shotgun (WGS) entry which is preliminary data.</text>
</comment>
<feature type="signal peptide" evidence="1">
    <location>
        <begin position="1"/>
        <end position="30"/>
    </location>
</feature>
<reference evidence="2" key="1">
    <citation type="submission" date="2020-07" db="EMBL/GenBank/DDBJ databases">
        <title>Huge and variable diversity of episymbiotic CPR bacteria and DPANN archaea in groundwater ecosystems.</title>
        <authorList>
            <person name="He C.Y."/>
            <person name="Keren R."/>
            <person name="Whittaker M."/>
            <person name="Farag I.F."/>
            <person name="Doudna J."/>
            <person name="Cate J.H.D."/>
            <person name="Banfield J.F."/>
        </authorList>
    </citation>
    <scope>NUCLEOTIDE SEQUENCE</scope>
    <source>
        <strain evidence="2">NC_groundwater_1813_Pr3_B-0.1um_71_17</strain>
    </source>
</reference>
<gene>
    <name evidence="2" type="ORF">HZA61_01330</name>
</gene>
<organism evidence="2 3">
    <name type="scientific">Eiseniibacteriota bacterium</name>
    <dbReference type="NCBI Taxonomy" id="2212470"/>
    <lineage>
        <taxon>Bacteria</taxon>
        <taxon>Candidatus Eiseniibacteriota</taxon>
    </lineage>
</organism>
<proteinExistence type="predicted"/>
<evidence type="ECO:0000313" key="3">
    <source>
        <dbReference type="Proteomes" id="UP000696931"/>
    </source>
</evidence>
<feature type="chain" id="PRO_5037497670" evidence="1">
    <location>
        <begin position="31"/>
        <end position="297"/>
    </location>
</feature>
<dbReference type="AlphaFoldDB" id="A0A933SAB3"/>